<evidence type="ECO:0000259" key="5">
    <source>
        <dbReference type="Pfam" id="PF01048"/>
    </source>
</evidence>
<proteinExistence type="inferred from homology"/>
<comment type="caution">
    <text evidence="4">Lacks conserved residue(s) required for the propagation of feature annotation.</text>
</comment>
<dbReference type="OrthoDB" id="1523230at2"/>
<dbReference type="Pfam" id="PF01048">
    <property type="entry name" value="PNP_UDP_1"/>
    <property type="match status" value="1"/>
</dbReference>
<evidence type="ECO:0000256" key="1">
    <source>
        <dbReference type="ARBA" id="ARBA00022676"/>
    </source>
</evidence>
<dbReference type="InterPro" id="IPR035994">
    <property type="entry name" value="Nucleoside_phosphorylase_sf"/>
</dbReference>
<dbReference type="EMBL" id="FUXM01000014">
    <property type="protein sequence ID" value="SJZ95912.1"/>
    <property type="molecule type" value="Genomic_DNA"/>
</dbReference>
<accession>A0A1T4PWN7</accession>
<evidence type="ECO:0000256" key="4">
    <source>
        <dbReference type="HAMAP-Rule" id="MF_01963"/>
    </source>
</evidence>
<keyword evidence="7" id="KW-1185">Reference proteome</keyword>
<dbReference type="UniPathway" id="UPA00606"/>
<feature type="site" description="Important for substrate specificity" evidence="4">
    <location>
        <position position="166"/>
    </location>
</feature>
<keyword evidence="2 4" id="KW-0808">Transferase</keyword>
<dbReference type="GO" id="GO:0005829">
    <property type="term" value="C:cytosol"/>
    <property type="evidence" value="ECO:0007669"/>
    <property type="project" value="TreeGrafter"/>
</dbReference>
<feature type="domain" description="Nucleoside phosphorylase" evidence="5">
    <location>
        <begin position="5"/>
        <end position="241"/>
    </location>
</feature>
<name>A0A1T4PWN7_9FIRM</name>
<dbReference type="NCBIfam" id="NF006599">
    <property type="entry name" value="PRK09136.1"/>
    <property type="match status" value="1"/>
</dbReference>
<dbReference type="HAMAP" id="MF_01963">
    <property type="entry name" value="MTAP"/>
    <property type="match status" value="1"/>
</dbReference>
<dbReference type="Gene3D" id="3.40.50.1580">
    <property type="entry name" value="Nucleoside phosphorylase domain"/>
    <property type="match status" value="1"/>
</dbReference>
<keyword evidence="1 4" id="KW-0328">Glycosyltransferase</keyword>
<feature type="binding site" evidence="4">
    <location>
        <begin position="208"/>
        <end position="210"/>
    </location>
    <ligand>
        <name>substrate</name>
    </ligand>
</feature>
<dbReference type="CDD" id="cd09010">
    <property type="entry name" value="MTAP_SsMTAPII_like_MTIP"/>
    <property type="match status" value="1"/>
</dbReference>
<comment type="subunit">
    <text evidence="4">Homohexamer. Dimer of a homotrimer.</text>
</comment>
<dbReference type="GO" id="GO:0017061">
    <property type="term" value="F:S-methyl-5-thioadenosine phosphorylase activity"/>
    <property type="evidence" value="ECO:0007669"/>
    <property type="project" value="InterPro"/>
</dbReference>
<dbReference type="PANTHER" id="PTHR42679:SF2">
    <property type="entry name" value="S-METHYL-5'-THIOADENOSINE PHOSPHORYLASE"/>
    <property type="match status" value="1"/>
</dbReference>
<gene>
    <name evidence="6" type="ORF">SAMN02745885_01438</name>
</gene>
<dbReference type="GO" id="GO:0006166">
    <property type="term" value="P:purine ribonucleoside salvage"/>
    <property type="evidence" value="ECO:0007669"/>
    <property type="project" value="UniProtKB-UniRule"/>
</dbReference>
<dbReference type="InterPro" id="IPR000845">
    <property type="entry name" value="Nucleoside_phosphorylase_d"/>
</dbReference>
<dbReference type="FunFam" id="3.40.50.1580:FF:000012">
    <property type="entry name" value="Probable 6-oxopurine nucleoside phosphorylase"/>
    <property type="match status" value="1"/>
</dbReference>
<sequence>MAIEVAIIGGTGVYDPRLFSDLRDELLENEYGTTSVKIGLYKGKEIAFLNRHGAGHSVPPHLVNYRANIKALKDLGVQRIFATAAVGSLKQEFPPGAFVLVDQFLDFTKQRESTFFTGGEKGVIHIDMTEPYCPHLREIIAQAASRKGIEIAKGGVYVCTEGPRFETPAEIRMYRSLGGDLVGMTSVPEVVLAREAEICYATIAMVTNFAAGISPTPLTHTEVLETMAQNASKLQTLLLEVMDNLPQERNCSCGRAISDLGSL</sequence>
<keyword evidence="3 4" id="KW-0660">Purine salvage</keyword>
<protein>
    <recommendedName>
        <fullName evidence="4">Probable 6-oxopurine nucleoside phosphorylase</fullName>
        <ecNumber evidence="4">2.4.2.1</ecNumber>
    </recommendedName>
    <alternativeName>
        <fullName evidence="4">Purine nucleoside phosphorylase</fullName>
        <shortName evidence="4">PNP</shortName>
    </alternativeName>
</protein>
<comment type="similarity">
    <text evidence="4">Belongs to the PNP/MTAP phosphorylase family. MTAP subfamily.</text>
</comment>
<comment type="pathway">
    <text evidence="4">Purine metabolism; purine nucleoside salvage.</text>
</comment>
<comment type="catalytic activity">
    <reaction evidence="4">
        <text>a purine D-ribonucleoside + phosphate = a purine nucleobase + alpha-D-ribose 1-phosphate</text>
        <dbReference type="Rhea" id="RHEA:19805"/>
        <dbReference type="ChEBI" id="CHEBI:26386"/>
        <dbReference type="ChEBI" id="CHEBI:43474"/>
        <dbReference type="ChEBI" id="CHEBI:57720"/>
        <dbReference type="ChEBI" id="CHEBI:142355"/>
        <dbReference type="EC" id="2.4.2.1"/>
    </reaction>
</comment>
<evidence type="ECO:0000256" key="3">
    <source>
        <dbReference type="ARBA" id="ARBA00022726"/>
    </source>
</evidence>
<feature type="site" description="Important for substrate specificity" evidence="4">
    <location>
        <position position="220"/>
    </location>
</feature>
<dbReference type="InterPro" id="IPR010044">
    <property type="entry name" value="MTAP"/>
</dbReference>
<feature type="binding site" evidence="4">
    <location>
        <position position="11"/>
    </location>
    <ligand>
        <name>phosphate</name>
        <dbReference type="ChEBI" id="CHEBI:43474"/>
    </ligand>
</feature>
<dbReference type="Proteomes" id="UP000189933">
    <property type="component" value="Unassembled WGS sequence"/>
</dbReference>
<dbReference type="SUPFAM" id="SSF53167">
    <property type="entry name" value="Purine and uridine phosphorylases"/>
    <property type="match status" value="1"/>
</dbReference>
<organism evidence="6 7">
    <name type="scientific">Carboxydocella sporoproducens DSM 16521</name>
    <dbReference type="NCBI Taxonomy" id="1121270"/>
    <lineage>
        <taxon>Bacteria</taxon>
        <taxon>Bacillati</taxon>
        <taxon>Bacillota</taxon>
        <taxon>Clostridia</taxon>
        <taxon>Eubacteriales</taxon>
        <taxon>Clostridiales Family XVI. Incertae Sedis</taxon>
        <taxon>Carboxydocella</taxon>
    </lineage>
</organism>
<dbReference type="PANTHER" id="PTHR42679">
    <property type="entry name" value="S-METHYL-5'-THIOADENOSINE PHOSPHORYLASE"/>
    <property type="match status" value="1"/>
</dbReference>
<dbReference type="EC" id="2.4.2.1" evidence="4"/>
<dbReference type="GO" id="GO:0019509">
    <property type="term" value="P:L-methionine salvage from methylthioadenosine"/>
    <property type="evidence" value="ECO:0007669"/>
    <property type="project" value="TreeGrafter"/>
</dbReference>
<dbReference type="RefSeq" id="WP_078665507.1">
    <property type="nucleotide sequence ID" value="NZ_FUXM01000014.1"/>
</dbReference>
<dbReference type="AlphaFoldDB" id="A0A1T4PWN7"/>
<reference evidence="7" key="1">
    <citation type="submission" date="2017-02" db="EMBL/GenBank/DDBJ databases">
        <authorList>
            <person name="Varghese N."/>
            <person name="Submissions S."/>
        </authorList>
    </citation>
    <scope>NUCLEOTIDE SEQUENCE [LARGE SCALE GENOMIC DNA]</scope>
    <source>
        <strain evidence="7">DSM 16521</strain>
    </source>
</reference>
<feature type="binding site" evidence="4">
    <location>
        <begin position="51"/>
        <end position="52"/>
    </location>
    <ligand>
        <name>phosphate</name>
        <dbReference type="ChEBI" id="CHEBI:43474"/>
    </ligand>
</feature>
<dbReference type="NCBIfam" id="TIGR01694">
    <property type="entry name" value="MTAP"/>
    <property type="match status" value="1"/>
</dbReference>
<evidence type="ECO:0000256" key="2">
    <source>
        <dbReference type="ARBA" id="ARBA00022679"/>
    </source>
</evidence>
<evidence type="ECO:0000313" key="7">
    <source>
        <dbReference type="Proteomes" id="UP000189933"/>
    </source>
</evidence>
<comment type="miscellaneous">
    <text evidence="4">Although this enzyme belongs to the family of MTA phosphorylases based on sequence homology, it has been shown that conserved amino acid substitutions in the substrate binding pocket convert the substrate specificity of this enzyme from 6-aminopurines to 6-oxopurines.</text>
</comment>
<feature type="binding site" evidence="4">
    <location>
        <position position="184"/>
    </location>
    <ligand>
        <name>substrate</name>
    </ligand>
</feature>
<comment type="function">
    <text evidence="4">Purine nucleoside phosphorylase which is highly specific for 6-oxopurine nucleosides. Cleaves guanosine or inosine to respective bases and sugar-1-phosphate molecules. Involved in purine salvage.</text>
</comment>
<evidence type="ECO:0000313" key="6">
    <source>
        <dbReference type="EMBL" id="SJZ95912.1"/>
    </source>
</evidence>
<feature type="binding site" evidence="4">
    <location>
        <position position="185"/>
    </location>
    <ligand>
        <name>phosphate</name>
        <dbReference type="ChEBI" id="CHEBI:43474"/>
    </ligand>
</feature>